<dbReference type="Proteomes" id="UP000515369">
    <property type="component" value="Chromosome"/>
</dbReference>
<evidence type="ECO:0000313" key="2">
    <source>
        <dbReference type="Proteomes" id="UP000515369"/>
    </source>
</evidence>
<evidence type="ECO:0000313" key="1">
    <source>
        <dbReference type="EMBL" id="QMW04822.1"/>
    </source>
</evidence>
<organism evidence="1 2">
    <name type="scientific">Spirosoma foliorum</name>
    <dbReference type="NCBI Taxonomy" id="2710596"/>
    <lineage>
        <taxon>Bacteria</taxon>
        <taxon>Pseudomonadati</taxon>
        <taxon>Bacteroidota</taxon>
        <taxon>Cytophagia</taxon>
        <taxon>Cytophagales</taxon>
        <taxon>Cytophagaceae</taxon>
        <taxon>Spirosoma</taxon>
    </lineage>
</organism>
<sequence length="111" mass="12344">MTKAIKLLKTPLTNTERFVNKEDRKANQQACIHSLKALKADLKATDKSIAGVVEGDPELKHLFERVTSIKGISQTTAVEVKAEPPAISIAQVKKRQRRSALGYYPATILMW</sequence>
<dbReference type="AlphaFoldDB" id="A0A7G5H130"/>
<dbReference type="KEGG" id="sfol:H3H32_07845"/>
<accession>A0A7G5H130</accession>
<reference evidence="1 2" key="1">
    <citation type="submission" date="2020-07" db="EMBL/GenBank/DDBJ databases">
        <title>Spirosoma foliorum sp. nov., isolated from the leaves on the Nejang mountain Korea, Republic of.</title>
        <authorList>
            <person name="Ho H."/>
            <person name="Lee Y.-J."/>
            <person name="Nurcahyanto D.-A."/>
            <person name="Kim S.-G."/>
        </authorList>
    </citation>
    <scope>NUCLEOTIDE SEQUENCE [LARGE SCALE GENOMIC DNA]</scope>
    <source>
        <strain evidence="1 2">PL0136</strain>
    </source>
</reference>
<dbReference type="RefSeq" id="WP_182462174.1">
    <property type="nucleotide sequence ID" value="NZ_CP059732.1"/>
</dbReference>
<gene>
    <name evidence="1" type="ORF">H3H32_07845</name>
</gene>
<keyword evidence="2" id="KW-1185">Reference proteome</keyword>
<name>A0A7G5H130_9BACT</name>
<dbReference type="EMBL" id="CP059732">
    <property type="protein sequence ID" value="QMW04822.1"/>
    <property type="molecule type" value="Genomic_DNA"/>
</dbReference>
<protein>
    <submittedName>
        <fullName evidence="1">Uncharacterized protein</fullName>
    </submittedName>
</protein>
<proteinExistence type="predicted"/>